<sequence length="285" mass="32421">MPSVCDNNSNSAKFWLEFQVFSDGLEPQQLPPPQRSPPWPQGGNHVIHPAQDTFTCFADLPTELRLRIWEHLIQPRIVIAACFEADEAALQKKRKQLTSRPRRPAVPVVLHINREARELGLKHYDLTFAWKTPPMLVTPPVECAPRVYFNFAADALFLMGELEPYDGDGFNRPMVYFLRKEDTRRVRHIACAFEELHYPELESEQIFGCLFHIVDRFPGAQRLLITSTPQDLEANPVRLPSTDNIIQKIWHGWIGGTSIVTSSLANTQILMVSEDGLADFIAAHS</sequence>
<dbReference type="AlphaFoldDB" id="R8BWA3"/>
<evidence type="ECO:0000259" key="1">
    <source>
        <dbReference type="Pfam" id="PF20150"/>
    </source>
</evidence>
<dbReference type="PANTHER" id="PTHR35910:SF6">
    <property type="entry name" value="2EXR DOMAIN-CONTAINING PROTEIN"/>
    <property type="match status" value="1"/>
</dbReference>
<dbReference type="EMBL" id="KB932817">
    <property type="protein sequence ID" value="EOO03656.1"/>
    <property type="molecule type" value="Genomic_DNA"/>
</dbReference>
<dbReference type="KEGG" id="tmn:UCRPA7_899"/>
<dbReference type="HOGENOM" id="CLU_039319_0_0_1"/>
<dbReference type="GeneID" id="19329830"/>
<name>R8BWA3_PHAM7</name>
<dbReference type="eggNOG" id="ENOG502RQMN">
    <property type="taxonomic scope" value="Eukaryota"/>
</dbReference>
<dbReference type="InterPro" id="IPR045518">
    <property type="entry name" value="2EXR"/>
</dbReference>
<organism evidence="2 3">
    <name type="scientific">Phaeoacremonium minimum (strain UCR-PA7)</name>
    <name type="common">Esca disease fungus</name>
    <name type="synonym">Togninia minima</name>
    <dbReference type="NCBI Taxonomy" id="1286976"/>
    <lineage>
        <taxon>Eukaryota</taxon>
        <taxon>Fungi</taxon>
        <taxon>Dikarya</taxon>
        <taxon>Ascomycota</taxon>
        <taxon>Pezizomycotina</taxon>
        <taxon>Sordariomycetes</taxon>
        <taxon>Sordariomycetidae</taxon>
        <taxon>Togniniales</taxon>
        <taxon>Togniniaceae</taxon>
        <taxon>Phaeoacremonium</taxon>
    </lineage>
</organism>
<feature type="domain" description="2EXR" evidence="1">
    <location>
        <begin position="54"/>
        <end position="156"/>
    </location>
</feature>
<dbReference type="OrthoDB" id="3540486at2759"/>
<proteinExistence type="predicted"/>
<keyword evidence="3" id="KW-1185">Reference proteome</keyword>
<reference evidence="3" key="1">
    <citation type="journal article" date="2013" name="Genome Announc.">
        <title>Draft genome sequence of the ascomycete Phaeoacremonium aleophilum strain UCR-PA7, a causal agent of the esca disease complex in grapevines.</title>
        <authorList>
            <person name="Blanco-Ulate B."/>
            <person name="Rolshausen P."/>
            <person name="Cantu D."/>
        </authorList>
    </citation>
    <scope>NUCLEOTIDE SEQUENCE [LARGE SCALE GENOMIC DNA]</scope>
    <source>
        <strain evidence="3">UCR-PA7</strain>
    </source>
</reference>
<evidence type="ECO:0000313" key="2">
    <source>
        <dbReference type="EMBL" id="EOO03656.1"/>
    </source>
</evidence>
<dbReference type="PANTHER" id="PTHR35910">
    <property type="entry name" value="2EXR DOMAIN-CONTAINING PROTEIN"/>
    <property type="match status" value="1"/>
</dbReference>
<dbReference type="Pfam" id="PF20150">
    <property type="entry name" value="2EXR"/>
    <property type="match status" value="1"/>
</dbReference>
<dbReference type="RefSeq" id="XP_007911681.1">
    <property type="nucleotide sequence ID" value="XM_007913490.1"/>
</dbReference>
<protein>
    <recommendedName>
        <fullName evidence="1">2EXR domain-containing protein</fullName>
    </recommendedName>
</protein>
<dbReference type="Proteomes" id="UP000014074">
    <property type="component" value="Unassembled WGS sequence"/>
</dbReference>
<evidence type="ECO:0000313" key="3">
    <source>
        <dbReference type="Proteomes" id="UP000014074"/>
    </source>
</evidence>
<accession>R8BWA3</accession>
<gene>
    <name evidence="2" type="ORF">UCRPA7_899</name>
</gene>